<dbReference type="InterPro" id="IPR036365">
    <property type="entry name" value="PGBD-like_sf"/>
</dbReference>
<dbReference type="Pfam" id="PF01471">
    <property type="entry name" value="PG_binding_1"/>
    <property type="match status" value="1"/>
</dbReference>
<gene>
    <name evidence="4" type="ORF">COT81_04585</name>
</gene>
<sequence>MFSLNKRITNLFIAVLLFALAFPAAVLAEVTISGNITINIPDAGINLTVSSATGIDDFAVSGPSVTFTLSANDTVTVVPPNGYTLSNDIGASNNCSGQVTFTATVVVTPIQCTGPTGGSGSSAGGGGGLSVVMPTNAVVEINNGATETQVRTVALSLNAVSASQMIISNNSDFTGASFESFQKTKTWVLSEGAGEKTVYVKFRSVSGGESAVVSDKITYLGESGETVAVVVNLDDVPAVKTAIGALVKSTVSASTYFIGGDGKRYIFPSYDIYRTWFGESFSGLITQSEDDVTAFPLGGNVKVRPGLRLVQAVTNDTPWQVADPKVYAVAGGSVLRHVSNAEVAVALYGENWESLIVPVVETVFTGYEIGAPITTAADFDPLAEALAYDSINKNFDLPEENKNSNPTVVNSTQPGTSSESSLAEGNFVSLLTVGSAGDEVRQLQDVLKAEGFLETDIDSTGYFGPLTETAVKKFQAANGIDALGYVGPATRAALNNL</sequence>
<evidence type="ECO:0000313" key="5">
    <source>
        <dbReference type="Proteomes" id="UP000230935"/>
    </source>
</evidence>
<name>A0A2H0W0F7_9BACT</name>
<accession>A0A2H0W0F7</accession>
<feature type="domain" description="Peptidoglycan binding-like" evidence="3">
    <location>
        <begin position="437"/>
        <end position="494"/>
    </location>
</feature>
<evidence type="ECO:0000256" key="2">
    <source>
        <dbReference type="SAM" id="SignalP"/>
    </source>
</evidence>
<dbReference type="Proteomes" id="UP000230935">
    <property type="component" value="Unassembled WGS sequence"/>
</dbReference>
<evidence type="ECO:0000259" key="3">
    <source>
        <dbReference type="Pfam" id="PF01471"/>
    </source>
</evidence>
<dbReference type="InterPro" id="IPR002477">
    <property type="entry name" value="Peptidoglycan-bd-like"/>
</dbReference>
<comment type="caution">
    <text evidence="4">The sequence shown here is derived from an EMBL/GenBank/DDBJ whole genome shotgun (WGS) entry which is preliminary data.</text>
</comment>
<organism evidence="4 5">
    <name type="scientific">Candidatus Buchananbacteria bacterium CG10_big_fil_rev_8_21_14_0_10_42_9</name>
    <dbReference type="NCBI Taxonomy" id="1974526"/>
    <lineage>
        <taxon>Bacteria</taxon>
        <taxon>Candidatus Buchananiibacteriota</taxon>
    </lineage>
</organism>
<dbReference type="EMBL" id="PEZZ01000035">
    <property type="protein sequence ID" value="PIS04796.1"/>
    <property type="molecule type" value="Genomic_DNA"/>
</dbReference>
<evidence type="ECO:0000313" key="4">
    <source>
        <dbReference type="EMBL" id="PIS04796.1"/>
    </source>
</evidence>
<dbReference type="SUPFAM" id="SSF47090">
    <property type="entry name" value="PGBD-like"/>
    <property type="match status" value="1"/>
</dbReference>
<protein>
    <recommendedName>
        <fullName evidence="3">Peptidoglycan binding-like domain-containing protein</fullName>
    </recommendedName>
</protein>
<dbReference type="AlphaFoldDB" id="A0A2H0W0F7"/>
<feature type="region of interest" description="Disordered" evidence="1">
    <location>
        <begin position="397"/>
        <end position="421"/>
    </location>
</feature>
<dbReference type="Gene3D" id="1.10.101.10">
    <property type="entry name" value="PGBD-like superfamily/PGBD"/>
    <property type="match status" value="1"/>
</dbReference>
<feature type="chain" id="PRO_5013675203" description="Peptidoglycan binding-like domain-containing protein" evidence="2">
    <location>
        <begin position="29"/>
        <end position="497"/>
    </location>
</feature>
<proteinExistence type="predicted"/>
<keyword evidence="2" id="KW-0732">Signal</keyword>
<evidence type="ECO:0000256" key="1">
    <source>
        <dbReference type="SAM" id="MobiDB-lite"/>
    </source>
</evidence>
<feature type="compositionally biased region" description="Polar residues" evidence="1">
    <location>
        <begin position="403"/>
        <end position="421"/>
    </location>
</feature>
<dbReference type="InterPro" id="IPR036366">
    <property type="entry name" value="PGBDSf"/>
</dbReference>
<reference evidence="5" key="1">
    <citation type="submission" date="2017-09" db="EMBL/GenBank/DDBJ databases">
        <title>Depth-based differentiation of microbial function through sediment-hosted aquifers and enrichment of novel symbionts in the deep terrestrial subsurface.</title>
        <authorList>
            <person name="Probst A.J."/>
            <person name="Ladd B."/>
            <person name="Jarett J.K."/>
            <person name="Geller-Mcgrath D.E."/>
            <person name="Sieber C.M.K."/>
            <person name="Emerson J.B."/>
            <person name="Anantharaman K."/>
            <person name="Thomas B.C."/>
            <person name="Malmstrom R."/>
            <person name="Stieglmeier M."/>
            <person name="Klingl A."/>
            <person name="Woyke T."/>
            <person name="Ryan C.M."/>
            <person name="Banfield J.F."/>
        </authorList>
    </citation>
    <scope>NUCLEOTIDE SEQUENCE [LARGE SCALE GENOMIC DNA]</scope>
</reference>
<feature type="signal peptide" evidence="2">
    <location>
        <begin position="1"/>
        <end position="28"/>
    </location>
</feature>